<feature type="domain" description="DUF305" evidence="3">
    <location>
        <begin position="665"/>
        <end position="752"/>
    </location>
</feature>
<dbReference type="InterPro" id="IPR012347">
    <property type="entry name" value="Ferritin-like"/>
</dbReference>
<accession>A0ABD3PG82</accession>
<evidence type="ECO:0000313" key="4">
    <source>
        <dbReference type="EMBL" id="KAL3786644.1"/>
    </source>
</evidence>
<dbReference type="Proteomes" id="UP001516023">
    <property type="component" value="Unassembled WGS sequence"/>
</dbReference>
<keyword evidence="1" id="KW-0472">Membrane</keyword>
<evidence type="ECO:0000256" key="1">
    <source>
        <dbReference type="SAM" id="Phobius"/>
    </source>
</evidence>
<keyword evidence="1" id="KW-1133">Transmembrane helix</keyword>
<evidence type="ECO:0000259" key="3">
    <source>
        <dbReference type="Pfam" id="PF03713"/>
    </source>
</evidence>
<gene>
    <name evidence="4" type="ORF">HJC23_006840</name>
</gene>
<sequence>MDRMFMKPLSAILTLGVFATVSAEGTNIDIFSIVDEINAEAEICHGECSADEDNGEEICKFTAKVNLHASELGYYQFEECGDVDSPTLGLEVGKTYRFIQKDPSNYMHPLGFAYYPDGAHDDKEELEPGIVPPGSTSTCNVNYTCPAPMYFLGDEYLGSYSNMNAIEVSSDYEAENFGLDDYEPRFFHPLPEWIGYGDFSVYLKFDNNTDYNKDLFYFCHIHQFMSGRIKLLKDDVPIQKEDLPELGYDYERPRGHDTACGTYGLNQFQLPHDECPEKFVCDAESKDAGMQQFSKCIDSMNCAMMAGMTSSVQGSADETALFIHQMIPHHQNAVNMAKALIKTGKLQCDDLTDEESEQAADCAMERMTARFSFSTERNLARVNEKERKKARINNRKIADAGEPSGAGQICQARCITDENTGEEMCQFTAKVNLYASELGYFQFEECGDAVNPTLGLEVGKTYQFVQKDPSNHMHPLGFAYYPDGAHDDKDELEPGIVPPGSTSTCNADFTCPAPMYFLGEEYLGSYTNIDAIERSSDYDAENFGLDDYEPKFFHPLTQWIGYGDFSVYLKFGADSDYDKDLFYFCHIHQYMSGRIKLLKDGTPIQEEDTPEIGYKYDSPSGHDIDCGTYGLNEFQLPHAECPEKFVCDTEGQAAGLQQFSKCIDSMNCAMMAGMSSSVSGDIDETALFIHQMIPHHQNAVNMAKALIKTGTLQCDDLTDEESEQAADCAMEVILRSIITGQNAQIQAMRGILEAKKFPPENDCIVEAYSSDDVVSSEEEDGMKATVVKSAAPSAIFVFGITITYVISVFFLKSI</sequence>
<feature type="transmembrane region" description="Helical" evidence="1">
    <location>
        <begin position="790"/>
        <end position="811"/>
    </location>
</feature>
<feature type="chain" id="PRO_5044756338" description="DUF305 domain-containing protein" evidence="2">
    <location>
        <begin position="24"/>
        <end position="814"/>
    </location>
</feature>
<feature type="signal peptide" evidence="2">
    <location>
        <begin position="1"/>
        <end position="23"/>
    </location>
</feature>
<keyword evidence="5" id="KW-1185">Reference proteome</keyword>
<dbReference type="Gene3D" id="1.20.1260.10">
    <property type="match status" value="2"/>
</dbReference>
<protein>
    <recommendedName>
        <fullName evidence="3">DUF305 domain-containing protein</fullName>
    </recommendedName>
</protein>
<keyword evidence="2" id="KW-0732">Signal</keyword>
<dbReference type="AlphaFoldDB" id="A0ABD3PG82"/>
<evidence type="ECO:0000313" key="5">
    <source>
        <dbReference type="Proteomes" id="UP001516023"/>
    </source>
</evidence>
<dbReference type="PANTHER" id="PTHR36933:SF1">
    <property type="entry name" value="SLL0788 PROTEIN"/>
    <property type="match status" value="1"/>
</dbReference>
<name>A0ABD3PG82_9STRA</name>
<dbReference type="PANTHER" id="PTHR36933">
    <property type="entry name" value="SLL0788 PROTEIN"/>
    <property type="match status" value="1"/>
</dbReference>
<comment type="caution">
    <text evidence="4">The sequence shown here is derived from an EMBL/GenBank/DDBJ whole genome shotgun (WGS) entry which is preliminary data.</text>
</comment>
<dbReference type="EMBL" id="JABMIG020000190">
    <property type="protein sequence ID" value="KAL3786644.1"/>
    <property type="molecule type" value="Genomic_DNA"/>
</dbReference>
<dbReference type="Pfam" id="PF03713">
    <property type="entry name" value="DUF305"/>
    <property type="match status" value="1"/>
</dbReference>
<reference evidence="4 5" key="1">
    <citation type="journal article" date="2020" name="G3 (Bethesda)">
        <title>Improved Reference Genome for Cyclotella cryptica CCMP332, a Model for Cell Wall Morphogenesis, Salinity Adaptation, and Lipid Production in Diatoms (Bacillariophyta).</title>
        <authorList>
            <person name="Roberts W.R."/>
            <person name="Downey K.M."/>
            <person name="Ruck E.C."/>
            <person name="Traller J.C."/>
            <person name="Alverson A.J."/>
        </authorList>
    </citation>
    <scope>NUCLEOTIDE SEQUENCE [LARGE SCALE GENOMIC DNA]</scope>
    <source>
        <strain evidence="4 5">CCMP332</strain>
    </source>
</reference>
<proteinExistence type="predicted"/>
<organism evidence="4 5">
    <name type="scientific">Cyclotella cryptica</name>
    <dbReference type="NCBI Taxonomy" id="29204"/>
    <lineage>
        <taxon>Eukaryota</taxon>
        <taxon>Sar</taxon>
        <taxon>Stramenopiles</taxon>
        <taxon>Ochrophyta</taxon>
        <taxon>Bacillariophyta</taxon>
        <taxon>Coscinodiscophyceae</taxon>
        <taxon>Thalassiosirophycidae</taxon>
        <taxon>Stephanodiscales</taxon>
        <taxon>Stephanodiscaceae</taxon>
        <taxon>Cyclotella</taxon>
    </lineage>
</organism>
<keyword evidence="1" id="KW-0812">Transmembrane</keyword>
<evidence type="ECO:0000256" key="2">
    <source>
        <dbReference type="SAM" id="SignalP"/>
    </source>
</evidence>
<dbReference type="InterPro" id="IPR005183">
    <property type="entry name" value="DUF305_CopM-like"/>
</dbReference>